<sequence length="139" mass="13563">MPVDSVNNLSVGEVDASSFSMYIGQLRNDTVLPGSPPAAATAGPPAVVGGTVLVGTAVVEPPGTEEGLLSLPDTAAAIPATTAAATAAPAPMRTLRRVVGLRPAARGLPSLSSCARSVLPSNAACTSSTSVFVAPAKAG</sequence>
<name>A0A6J7EAH2_9ZZZZ</name>
<dbReference type="AlphaFoldDB" id="A0A6J7EAH2"/>
<organism evidence="1">
    <name type="scientific">freshwater metagenome</name>
    <dbReference type="NCBI Taxonomy" id="449393"/>
    <lineage>
        <taxon>unclassified sequences</taxon>
        <taxon>metagenomes</taxon>
        <taxon>ecological metagenomes</taxon>
    </lineage>
</organism>
<proteinExistence type="predicted"/>
<evidence type="ECO:0000313" key="1">
    <source>
        <dbReference type="EMBL" id="CAB4879976.1"/>
    </source>
</evidence>
<reference evidence="1" key="1">
    <citation type="submission" date="2020-05" db="EMBL/GenBank/DDBJ databases">
        <authorList>
            <person name="Chiriac C."/>
            <person name="Salcher M."/>
            <person name="Ghai R."/>
            <person name="Kavagutti S V."/>
        </authorList>
    </citation>
    <scope>NUCLEOTIDE SEQUENCE</scope>
</reference>
<dbReference type="EMBL" id="CAFBLR010000127">
    <property type="protein sequence ID" value="CAB4879976.1"/>
    <property type="molecule type" value="Genomic_DNA"/>
</dbReference>
<gene>
    <name evidence="1" type="ORF">UFOPK3417_01275</name>
</gene>
<accession>A0A6J7EAH2</accession>
<protein>
    <submittedName>
        <fullName evidence="1">Unannotated protein</fullName>
    </submittedName>
</protein>